<gene>
    <name evidence="4" type="ORF">COA71_06905</name>
</gene>
<evidence type="ECO:0000259" key="3">
    <source>
        <dbReference type="SMART" id="SM00849"/>
    </source>
</evidence>
<dbReference type="InterPro" id="IPR001279">
    <property type="entry name" value="Metallo-B-lactamas"/>
</dbReference>
<organism evidence="4 5">
    <name type="scientific">SAR86 cluster bacterium</name>
    <dbReference type="NCBI Taxonomy" id="2030880"/>
    <lineage>
        <taxon>Bacteria</taxon>
        <taxon>Pseudomonadati</taxon>
        <taxon>Pseudomonadota</taxon>
        <taxon>Gammaproteobacteria</taxon>
        <taxon>SAR86 cluster</taxon>
    </lineage>
</organism>
<reference evidence="5" key="1">
    <citation type="submission" date="2017-08" db="EMBL/GenBank/DDBJ databases">
        <title>A dynamic microbial community with high functional redundancy inhabits the cold, oxic subseafloor aquifer.</title>
        <authorList>
            <person name="Tully B.J."/>
            <person name="Wheat C.G."/>
            <person name="Glazer B.T."/>
            <person name="Huber J.A."/>
        </authorList>
    </citation>
    <scope>NUCLEOTIDE SEQUENCE [LARGE SCALE GENOMIC DNA]</scope>
</reference>
<sequence>MTPYTLRLFKTIQSASLALILCMGATSLSAQIVPTEPPISGELEVLHVQGNVWLIAGVGGNIVVQASEQGVFVVDTGANGFSEEVIAAIAKISDRPIRYLVNTSIAAQHIGGNAEMAGLTGGSTRGAERGVRINAIAQENVLFRMSVGRNSDGERIYPQLAWPTDGYYEPQRGQIFNGEAIDIIHMPNAYSDGDSIVYFRGSNVLVSGDVFSNTSLPMIDYAKGGSFQGVISALDRMLDITISDDLAEGGTYVIPGHGYISDEADLVEYRDMTYIVRDRLQRLIIEEGLSLEQVKEAQPVLGWESRYGRPEWTVDMFLEAVYNEFQGKN</sequence>
<evidence type="ECO:0000256" key="1">
    <source>
        <dbReference type="ARBA" id="ARBA00005250"/>
    </source>
</evidence>
<keyword evidence="2" id="KW-0732">Signal</keyword>
<dbReference type="InterPro" id="IPR050855">
    <property type="entry name" value="NDM-1-like"/>
</dbReference>
<dbReference type="Gene3D" id="3.60.15.10">
    <property type="entry name" value="Ribonuclease Z/Hydroxyacylglutathione hydrolase-like"/>
    <property type="match status" value="1"/>
</dbReference>
<dbReference type="PANTHER" id="PTHR42951:SF4">
    <property type="entry name" value="ACYL-COENZYME A THIOESTERASE MBLAC2"/>
    <property type="match status" value="1"/>
</dbReference>
<evidence type="ECO:0000313" key="5">
    <source>
        <dbReference type="Proteomes" id="UP000228987"/>
    </source>
</evidence>
<protein>
    <recommendedName>
        <fullName evidence="3">Metallo-beta-lactamase domain-containing protein</fullName>
    </recommendedName>
</protein>
<proteinExistence type="inferred from homology"/>
<comment type="caution">
    <text evidence="4">The sequence shown here is derived from an EMBL/GenBank/DDBJ whole genome shotgun (WGS) entry which is preliminary data.</text>
</comment>
<dbReference type="GO" id="GO:0017001">
    <property type="term" value="P:antibiotic catabolic process"/>
    <property type="evidence" value="ECO:0007669"/>
    <property type="project" value="UniProtKB-ARBA"/>
</dbReference>
<dbReference type="Pfam" id="PF00753">
    <property type="entry name" value="Lactamase_B"/>
    <property type="match status" value="1"/>
</dbReference>
<dbReference type="SUPFAM" id="SSF56281">
    <property type="entry name" value="Metallo-hydrolase/oxidoreductase"/>
    <property type="match status" value="1"/>
</dbReference>
<dbReference type="EMBL" id="NVWI01000004">
    <property type="protein sequence ID" value="PCJ41735.1"/>
    <property type="molecule type" value="Genomic_DNA"/>
</dbReference>
<feature type="domain" description="Metallo-beta-lactamase" evidence="3">
    <location>
        <begin position="49"/>
        <end position="257"/>
    </location>
</feature>
<dbReference type="Proteomes" id="UP000228987">
    <property type="component" value="Unassembled WGS sequence"/>
</dbReference>
<feature type="signal peptide" evidence="2">
    <location>
        <begin position="1"/>
        <end position="30"/>
    </location>
</feature>
<feature type="chain" id="PRO_5012065535" description="Metallo-beta-lactamase domain-containing protein" evidence="2">
    <location>
        <begin position="31"/>
        <end position="329"/>
    </location>
</feature>
<dbReference type="AlphaFoldDB" id="A0A2A5CDZ8"/>
<comment type="similarity">
    <text evidence="1">Belongs to the metallo-beta-lactamase superfamily. Class-B beta-lactamase family.</text>
</comment>
<dbReference type="SMART" id="SM00849">
    <property type="entry name" value="Lactamase_B"/>
    <property type="match status" value="1"/>
</dbReference>
<name>A0A2A5CDZ8_9GAMM</name>
<dbReference type="PANTHER" id="PTHR42951">
    <property type="entry name" value="METALLO-BETA-LACTAMASE DOMAIN-CONTAINING"/>
    <property type="match status" value="1"/>
</dbReference>
<evidence type="ECO:0000256" key="2">
    <source>
        <dbReference type="SAM" id="SignalP"/>
    </source>
</evidence>
<accession>A0A2A5CDZ8</accession>
<evidence type="ECO:0000313" key="4">
    <source>
        <dbReference type="EMBL" id="PCJ41735.1"/>
    </source>
</evidence>
<dbReference type="InterPro" id="IPR036866">
    <property type="entry name" value="RibonucZ/Hydroxyglut_hydro"/>
</dbReference>